<dbReference type="EMBL" id="REGN01010103">
    <property type="protein sequence ID" value="RMZ99699.1"/>
    <property type="molecule type" value="Genomic_DNA"/>
</dbReference>
<sequence>MHKYIMALVTVVKDHSKTIEVMKAELAEAKNPTGGMEELELEMRKEDEEKVEMVLKALKLDRSKTVKRFRRIRNNKSNKNRCKKELDMIVAEFNEESRKHMALGNAKNLRGTEDLKNVYINPDKVPSERALERELRTERNKRNDLLSESKSDSEY</sequence>
<dbReference type="AlphaFoldDB" id="A0A3M7PKW1"/>
<proteinExistence type="predicted"/>
<name>A0A3M7PKW1_BRAPC</name>
<evidence type="ECO:0000313" key="3">
    <source>
        <dbReference type="Proteomes" id="UP000276133"/>
    </source>
</evidence>
<organism evidence="2 3">
    <name type="scientific">Brachionus plicatilis</name>
    <name type="common">Marine rotifer</name>
    <name type="synonym">Brachionus muelleri</name>
    <dbReference type="NCBI Taxonomy" id="10195"/>
    <lineage>
        <taxon>Eukaryota</taxon>
        <taxon>Metazoa</taxon>
        <taxon>Spiralia</taxon>
        <taxon>Gnathifera</taxon>
        <taxon>Rotifera</taxon>
        <taxon>Eurotatoria</taxon>
        <taxon>Monogononta</taxon>
        <taxon>Pseudotrocha</taxon>
        <taxon>Ploima</taxon>
        <taxon>Brachionidae</taxon>
        <taxon>Brachionus</taxon>
    </lineage>
</organism>
<protein>
    <submittedName>
        <fullName evidence="2">Uncharacterized protein</fullName>
    </submittedName>
</protein>
<accession>A0A3M7PKW1</accession>
<dbReference type="Proteomes" id="UP000276133">
    <property type="component" value="Unassembled WGS sequence"/>
</dbReference>
<keyword evidence="3" id="KW-1185">Reference proteome</keyword>
<evidence type="ECO:0000256" key="1">
    <source>
        <dbReference type="SAM" id="MobiDB-lite"/>
    </source>
</evidence>
<gene>
    <name evidence="2" type="ORF">BpHYR1_048457</name>
</gene>
<feature type="region of interest" description="Disordered" evidence="1">
    <location>
        <begin position="129"/>
        <end position="155"/>
    </location>
</feature>
<evidence type="ECO:0000313" key="2">
    <source>
        <dbReference type="EMBL" id="RMZ99699.1"/>
    </source>
</evidence>
<comment type="caution">
    <text evidence="2">The sequence shown here is derived from an EMBL/GenBank/DDBJ whole genome shotgun (WGS) entry which is preliminary data.</text>
</comment>
<reference evidence="2 3" key="1">
    <citation type="journal article" date="2018" name="Sci. Rep.">
        <title>Genomic signatures of local adaptation to the degree of environmental predictability in rotifers.</title>
        <authorList>
            <person name="Franch-Gras L."/>
            <person name="Hahn C."/>
            <person name="Garcia-Roger E.M."/>
            <person name="Carmona M.J."/>
            <person name="Serra M."/>
            <person name="Gomez A."/>
        </authorList>
    </citation>
    <scope>NUCLEOTIDE SEQUENCE [LARGE SCALE GENOMIC DNA]</scope>
    <source>
        <strain evidence="2">HYR1</strain>
    </source>
</reference>